<name>V8CCQ5_9HELI</name>
<reference evidence="1 2" key="1">
    <citation type="journal article" date="2014" name="Genome Announc.">
        <title>Draft genome sequences of six enterohepatic helicobacter species isolated from humans and one from rhesus macaques.</title>
        <authorList>
            <person name="Shen Z."/>
            <person name="Sheh A."/>
            <person name="Young S.K."/>
            <person name="Abouelliel A."/>
            <person name="Ward D.V."/>
            <person name="Earl A.M."/>
            <person name="Fox J.G."/>
        </authorList>
    </citation>
    <scope>NUCLEOTIDE SEQUENCE [LARGE SCALE GENOMIC DNA]</scope>
    <source>
        <strain evidence="1 2">MIT 99-5501</strain>
    </source>
</reference>
<proteinExistence type="predicted"/>
<dbReference type="AlphaFoldDB" id="V8CCQ5"/>
<dbReference type="Proteomes" id="UP000018731">
    <property type="component" value="Unassembled WGS sequence"/>
</dbReference>
<organism evidence="1 2">
    <name type="scientific">Helicobacter macacae MIT 99-5501</name>
    <dbReference type="NCBI Taxonomy" id="1357400"/>
    <lineage>
        <taxon>Bacteria</taxon>
        <taxon>Pseudomonadati</taxon>
        <taxon>Campylobacterota</taxon>
        <taxon>Epsilonproteobacteria</taxon>
        <taxon>Campylobacterales</taxon>
        <taxon>Helicobacteraceae</taxon>
        <taxon>Helicobacter</taxon>
    </lineage>
</organism>
<dbReference type="PATRIC" id="fig|1357400.3.peg.317"/>
<dbReference type="STRING" id="1357400.HMPREF2086_00221"/>
<sequence>MSILEFLEQWYDNYLWLYRLNDKAHQMNITRYTQNPRFFNFGIGSVQGRLDECTNSEPILCFSLFGQYNDEKCLDSTLFSHCKILMDNILPSYLKYEAINEIRNSEDFAKNMKKMCAILDDSVDFSNIKIDEELLTLYKICEKMYSKNSEGVILDSDTMFFVETTSSGWRIHADIEDGIDETRLTCKYENPKMKQYNAELSKSQQNWVKLHYDHSRLSAYGGAINLREMVQFLNTVLLENLQKHCGVVL</sequence>
<dbReference type="EMBL" id="AZJI01000001">
    <property type="protein sequence ID" value="ETD24887.1"/>
    <property type="molecule type" value="Genomic_DNA"/>
</dbReference>
<dbReference type="HOGENOM" id="CLU_1114613_0_0_7"/>
<protein>
    <submittedName>
        <fullName evidence="1">Uncharacterized protein</fullName>
    </submittedName>
</protein>
<evidence type="ECO:0000313" key="2">
    <source>
        <dbReference type="Proteomes" id="UP000018731"/>
    </source>
</evidence>
<gene>
    <name evidence="1" type="ORF">HMPREF2086_00221</name>
</gene>
<dbReference type="RefSeq" id="WP_023926889.1">
    <property type="nucleotide sequence ID" value="NZ_KI669454.1"/>
</dbReference>
<evidence type="ECO:0000313" key="1">
    <source>
        <dbReference type="EMBL" id="ETD24887.1"/>
    </source>
</evidence>
<accession>V8CCQ5</accession>
<comment type="caution">
    <text evidence="1">The sequence shown here is derived from an EMBL/GenBank/DDBJ whole genome shotgun (WGS) entry which is preliminary data.</text>
</comment>
<keyword evidence="2" id="KW-1185">Reference proteome</keyword>